<dbReference type="SUPFAM" id="SSF53300">
    <property type="entry name" value="vWA-like"/>
    <property type="match status" value="1"/>
</dbReference>
<keyword evidence="3" id="KW-0109">Calcium transport</keyword>
<dbReference type="VEuPathDB" id="AmoebaDB:NfTy_092730"/>
<evidence type="ECO:0000256" key="8">
    <source>
        <dbReference type="ARBA" id="ARBA00022882"/>
    </source>
</evidence>
<keyword evidence="7" id="KW-0106">Calcium</keyword>
<dbReference type="Pfam" id="PF13519">
    <property type="entry name" value="VWA_2"/>
    <property type="match status" value="1"/>
</dbReference>
<keyword evidence="13" id="KW-0407">Ion channel</keyword>
<accession>A0A6A5BH08</accession>
<keyword evidence="17" id="KW-1185">Reference proteome</keyword>
<evidence type="ECO:0000256" key="6">
    <source>
        <dbReference type="ARBA" id="ARBA00022729"/>
    </source>
</evidence>
<name>A0A6A5BH08_NAEFO</name>
<dbReference type="EMBL" id="VFQX01000061">
    <property type="protein sequence ID" value="KAF0973315.1"/>
    <property type="molecule type" value="Genomic_DNA"/>
</dbReference>
<evidence type="ECO:0000256" key="3">
    <source>
        <dbReference type="ARBA" id="ARBA00022568"/>
    </source>
</evidence>
<evidence type="ECO:0000256" key="5">
    <source>
        <dbReference type="ARBA" id="ARBA00022692"/>
    </source>
</evidence>
<evidence type="ECO:0000256" key="9">
    <source>
        <dbReference type="ARBA" id="ARBA00022989"/>
    </source>
</evidence>
<dbReference type="PANTHER" id="PTHR10166">
    <property type="entry name" value="VOLTAGE-DEPENDENT CALCIUM CHANNEL SUBUNIT ALPHA-2/DELTA-RELATED"/>
    <property type="match status" value="1"/>
</dbReference>
<evidence type="ECO:0000256" key="13">
    <source>
        <dbReference type="ARBA" id="ARBA00023303"/>
    </source>
</evidence>
<organism evidence="16 17">
    <name type="scientific">Naegleria fowleri</name>
    <name type="common">Brain eating amoeba</name>
    <dbReference type="NCBI Taxonomy" id="5763"/>
    <lineage>
        <taxon>Eukaryota</taxon>
        <taxon>Discoba</taxon>
        <taxon>Heterolobosea</taxon>
        <taxon>Tetramitia</taxon>
        <taxon>Eutetramitia</taxon>
        <taxon>Vahlkampfiidae</taxon>
        <taxon>Naegleria</taxon>
    </lineage>
</organism>
<dbReference type="InterPro" id="IPR036465">
    <property type="entry name" value="vWFA_dom_sf"/>
</dbReference>
<dbReference type="PROSITE" id="PS50234">
    <property type="entry name" value="VWFA"/>
    <property type="match status" value="1"/>
</dbReference>
<dbReference type="Pfam" id="PF08399">
    <property type="entry name" value="VWA_N"/>
    <property type="match status" value="1"/>
</dbReference>
<keyword evidence="4" id="KW-0107">Calcium channel</keyword>
<evidence type="ECO:0000313" key="16">
    <source>
        <dbReference type="EMBL" id="KAF0973315.1"/>
    </source>
</evidence>
<comment type="subcellular location">
    <subcellularLocation>
        <location evidence="1">Membrane</location>
        <topology evidence="1">Single-pass type I membrane protein</topology>
    </subcellularLocation>
</comment>
<evidence type="ECO:0000259" key="15">
    <source>
        <dbReference type="PROSITE" id="PS50234"/>
    </source>
</evidence>
<keyword evidence="9 14" id="KW-1133">Transmembrane helix</keyword>
<dbReference type="Proteomes" id="UP000444721">
    <property type="component" value="Unassembled WGS sequence"/>
</dbReference>
<dbReference type="RefSeq" id="XP_044558028.1">
    <property type="nucleotide sequence ID" value="XM_044712385.1"/>
</dbReference>
<dbReference type="InterPro" id="IPR051173">
    <property type="entry name" value="Ca_channel_alpha-2/delta"/>
</dbReference>
<evidence type="ECO:0000256" key="7">
    <source>
        <dbReference type="ARBA" id="ARBA00022837"/>
    </source>
</evidence>
<evidence type="ECO:0000256" key="14">
    <source>
        <dbReference type="SAM" id="Phobius"/>
    </source>
</evidence>
<evidence type="ECO:0000256" key="11">
    <source>
        <dbReference type="ARBA" id="ARBA00023136"/>
    </source>
</evidence>
<evidence type="ECO:0000256" key="4">
    <source>
        <dbReference type="ARBA" id="ARBA00022673"/>
    </source>
</evidence>
<dbReference type="InterPro" id="IPR013608">
    <property type="entry name" value="VWA_N"/>
</dbReference>
<keyword evidence="2" id="KW-0813">Transport</keyword>
<dbReference type="AlphaFoldDB" id="A0A6A5BH08"/>
<protein>
    <recommendedName>
        <fullName evidence="15">VWFA domain-containing protein</fullName>
    </recommendedName>
</protein>
<keyword evidence="5 14" id="KW-0812">Transmembrane</keyword>
<comment type="caution">
    <text evidence="16">The sequence shown here is derived from an EMBL/GenBank/DDBJ whole genome shotgun (WGS) entry which is preliminary data.</text>
</comment>
<dbReference type="InterPro" id="IPR002035">
    <property type="entry name" value="VWF_A"/>
</dbReference>
<evidence type="ECO:0000256" key="1">
    <source>
        <dbReference type="ARBA" id="ARBA00004479"/>
    </source>
</evidence>
<evidence type="ECO:0000313" key="17">
    <source>
        <dbReference type="Proteomes" id="UP000444721"/>
    </source>
</evidence>
<dbReference type="SMART" id="SM00327">
    <property type="entry name" value="VWA"/>
    <property type="match status" value="1"/>
</dbReference>
<feature type="transmembrane region" description="Helical" evidence="14">
    <location>
        <begin position="572"/>
        <end position="599"/>
    </location>
</feature>
<proteinExistence type="predicted"/>
<feature type="transmembrane region" description="Helical" evidence="14">
    <location>
        <begin position="71"/>
        <end position="94"/>
    </location>
</feature>
<gene>
    <name evidence="16" type="ORF">FDP41_008522</name>
</gene>
<keyword evidence="12" id="KW-0325">Glycoprotein</keyword>
<dbReference type="VEuPathDB" id="AmoebaDB:NF0053550"/>
<reference evidence="16 17" key="1">
    <citation type="journal article" date="2019" name="Sci. Rep.">
        <title>Nanopore sequencing improves the draft genome of the human pathogenic amoeba Naegleria fowleri.</title>
        <authorList>
            <person name="Liechti N."/>
            <person name="Schurch N."/>
            <person name="Bruggmann R."/>
            <person name="Wittwer M."/>
        </authorList>
    </citation>
    <scope>NUCLEOTIDE SEQUENCE [LARGE SCALE GENOMIC DNA]</scope>
    <source>
        <strain evidence="16 17">ATCC 30894</strain>
    </source>
</reference>
<dbReference type="Gene3D" id="3.40.50.410">
    <property type="entry name" value="von Willebrand factor, type A domain"/>
    <property type="match status" value="1"/>
</dbReference>
<dbReference type="VEuPathDB" id="AmoebaDB:FDP41_008522"/>
<evidence type="ECO:0000256" key="10">
    <source>
        <dbReference type="ARBA" id="ARBA00023065"/>
    </source>
</evidence>
<dbReference type="GeneID" id="68115740"/>
<sequence length="666" mass="74784">MKSNESESELCVAYHHHNEISHHPKPFTRTDNAMAIHSHQQQPQTHFHHFRKKYLLSTLTSSLKSMTSSLFIINSTTIPPFLTTILIVFLVISFQSYFVHPANCQYYNTSFAALIEKKEKAVLEICEKAKSFHITWPTMRDQYSSCVFYDACDASLSQKIPNFDCNYNFGYDQECGCSGEKLSLNDAVVKYAPDLIPGSNDLIREFECMSNSLRDVFRQNLFKDPTVKWQYLASTAGAMQLFPGVQWRHQYQPDPSVSCREEVPAGKPCPSFDPRIRPWYITAAAGSKSIIIILDVSSSMGSNSRIEIAISAALSVIDGLSRKDRLALIFFSDNAFTCAFSGDQLLFVNNENYEKFKKCIMNITPFGQTNFENAFNLAFKLFENDQTQNKTCNNVILFLTDGKITSGILPDSIIKEKNEKFGVKLFTFSLGNEADEETPRRIACDNGGLWKKIADGNIKDLRTQMSSYYDYLSYRDNKIDGVSWSEIYTDTTGLGDVSTASLACFASNGRLLGVAGVDVPLSTLSEFPNPRALLNEIAEKRDNCPPKIIPQEFIDELRGGVSCNYCSCPRDVAIYVSVTVVVIVLCVGVIGVIILSIIYSKFIKKKRWTRLQQALATSYQMNNIPLNSLNNPSGGSHSGFLDHHDATNYGLSERLLIDRDEVYTSL</sequence>
<keyword evidence="10" id="KW-0406">Ion transport</keyword>
<dbReference type="GO" id="GO:0005891">
    <property type="term" value="C:voltage-gated calcium channel complex"/>
    <property type="evidence" value="ECO:0007669"/>
    <property type="project" value="TreeGrafter"/>
</dbReference>
<keyword evidence="8" id="KW-0851">Voltage-gated channel</keyword>
<feature type="domain" description="VWFA" evidence="15">
    <location>
        <begin position="289"/>
        <end position="472"/>
    </location>
</feature>
<evidence type="ECO:0000256" key="12">
    <source>
        <dbReference type="ARBA" id="ARBA00023180"/>
    </source>
</evidence>
<dbReference type="GO" id="GO:0005245">
    <property type="term" value="F:voltage-gated calcium channel activity"/>
    <property type="evidence" value="ECO:0007669"/>
    <property type="project" value="TreeGrafter"/>
</dbReference>
<keyword evidence="11 14" id="KW-0472">Membrane</keyword>
<evidence type="ECO:0000256" key="2">
    <source>
        <dbReference type="ARBA" id="ARBA00022448"/>
    </source>
</evidence>
<dbReference type="PANTHER" id="PTHR10166:SF37">
    <property type="entry name" value="STOLID, ISOFORM H"/>
    <property type="match status" value="1"/>
</dbReference>
<dbReference type="OrthoDB" id="202775at2759"/>
<keyword evidence="6" id="KW-0732">Signal</keyword>